<dbReference type="RefSeq" id="WP_316001464.1">
    <property type="nucleotide sequence ID" value="NZ_JAWDIU010000003.1"/>
</dbReference>
<dbReference type="EMBL" id="JAWDIU010000003">
    <property type="protein sequence ID" value="MDU0327217.1"/>
    <property type="molecule type" value="Genomic_DNA"/>
</dbReference>
<reference evidence="1 2" key="1">
    <citation type="submission" date="2023-09" db="EMBL/GenBank/DDBJ databases">
        <title>Microbacterium fusihabitans sp. nov., Microbacterium phycihabitans sp. nov., and Microbacterium cervinum sp. nov., isolated from dried seaweeds of beach.</title>
        <authorList>
            <person name="Lee S.D."/>
        </authorList>
    </citation>
    <scope>NUCLEOTIDE SEQUENCE [LARGE SCALE GENOMIC DNA]</scope>
    <source>
        <strain evidence="1 2">KSW2-21</strain>
    </source>
</reference>
<name>A0ABU3RWG1_9MICO</name>
<evidence type="ECO:0000313" key="2">
    <source>
        <dbReference type="Proteomes" id="UP001256673"/>
    </source>
</evidence>
<sequence>MALWTDIIDPAQLTGYARAAFEDYEENKGTLARWLPNREVADISVRFIKGQTGLIPEAKYRAYDAAPNIGKSRGGQRVILELPALSETQIVSEYDQIRNRNSSDAALEKSIFNTTRRVVHAIADRAERLRGIVLNSGRATIPELASDDNFGRSPSNDVTAPVLWADPDVDRIGFLEFLVDQYRDVNGVDPGSILMPAPVYKALAAGKQFKTQLLNGISRPPAFDDVKAIIDGVGLPPLYRYDRRTGSGRVLDSRKLMLLPAPVDANDWEGTELGATFWGQTLTATDERYDLDAEEMPGIVTGVYRAEKPPLIAEVTGDSINLPVLANADLSLSATVLA</sequence>
<accession>A0ABU3RWG1</accession>
<protein>
    <submittedName>
        <fullName evidence="1">Major capsid protein</fullName>
    </submittedName>
</protein>
<dbReference type="Proteomes" id="UP001256673">
    <property type="component" value="Unassembled WGS sequence"/>
</dbReference>
<organism evidence="1 2">
    <name type="scientific">Microbacterium algihabitans</name>
    <dbReference type="NCBI Taxonomy" id="3075992"/>
    <lineage>
        <taxon>Bacteria</taxon>
        <taxon>Bacillati</taxon>
        <taxon>Actinomycetota</taxon>
        <taxon>Actinomycetes</taxon>
        <taxon>Micrococcales</taxon>
        <taxon>Microbacteriaceae</taxon>
        <taxon>Microbacterium</taxon>
    </lineage>
</organism>
<keyword evidence="2" id="KW-1185">Reference proteome</keyword>
<evidence type="ECO:0000313" key="1">
    <source>
        <dbReference type="EMBL" id="MDU0327217.1"/>
    </source>
</evidence>
<comment type="caution">
    <text evidence="1">The sequence shown here is derived from an EMBL/GenBank/DDBJ whole genome shotgun (WGS) entry which is preliminary data.</text>
</comment>
<proteinExistence type="predicted"/>
<gene>
    <name evidence="1" type="ORF">RWH43_10670</name>
</gene>